<name>M1WQT6_PSEP2</name>
<dbReference type="InterPro" id="IPR016461">
    <property type="entry name" value="COMT-like"/>
</dbReference>
<dbReference type="KEGG" id="dpi:BN4_11934"/>
<dbReference type="Gene3D" id="3.40.50.150">
    <property type="entry name" value="Vaccinia Virus protein VP39"/>
    <property type="match status" value="1"/>
</dbReference>
<dbReference type="AlphaFoldDB" id="M1WQT6"/>
<sequence>MLTTQKEVLDIALAWQGSRALLAAVELNLFSTVGEGSTAAEIAERVGTDTRCTERLLNVMVTLDLMSKQGEVFINGPAASQYLVPDGNDYLSMLHHTAFTYRNWGALDQAVRAGTSTISTAWDSDEHRDAFIEAMHRRSRGDAENLVNSLDLSGVDHLLDVGGGSGAYSIALCQANKGIKSTVLDLPGVTQLTRKYVAEAGLSERIGTREGSYLETEFGAGYDLVLFSAIVHINSEQENQFLMHKAFEAVNPGGVIAVHDFIMSEDRLTPAKGAMFALNMIVNTRGGDTYTKGEISGWLMDAGCETLHSTRTGEMTSMLTARKPLA</sequence>
<reference evidence="8" key="2">
    <citation type="journal article" date="2013" name="Stand. Genomic Sci.">
        <title>Complete genome sequence of Desulfocapsa sulfexigens, a marine deltaproteobacterium specialized in disproportionating inorganic sulfur compounds.</title>
        <authorList>
            <person name="Finster K.W."/>
            <person name="Kjeldsen K.U."/>
            <person name="Kube M."/>
            <person name="Reinhardt R."/>
            <person name="Mussmann M."/>
            <person name="Amann R."/>
            <person name="Schreiber L."/>
        </authorList>
    </citation>
    <scope>NUCLEOTIDE SEQUENCE [LARGE SCALE GENOMIC DNA]</scope>
    <source>
        <strain evidence="8">DSM 10523 / SB164P1</strain>
    </source>
</reference>
<dbReference type="InterPro" id="IPR029063">
    <property type="entry name" value="SAM-dependent_MTases_sf"/>
</dbReference>
<dbReference type="PANTHER" id="PTHR11746">
    <property type="entry name" value="O-METHYLTRANSFERASE"/>
    <property type="match status" value="1"/>
</dbReference>
<dbReference type="Proteomes" id="UP000011724">
    <property type="component" value="Chromosome"/>
</dbReference>
<dbReference type="InterPro" id="IPR001077">
    <property type="entry name" value="COMT_C"/>
</dbReference>
<reference evidence="7 8" key="1">
    <citation type="journal article" date="2013" name="PLoS ONE">
        <title>The first genomic and proteomic characterization of a deep-sea sulfate reducer: insights into the piezophilic lifestyle of Desulfovibrio piezophilus.</title>
        <authorList>
            <person name="Pradel N."/>
            <person name="Ji B."/>
            <person name="Gimenez G."/>
            <person name="Talla E."/>
            <person name="Lenoble P."/>
            <person name="Garel M."/>
            <person name="Tamburini C."/>
            <person name="Fourquet P."/>
            <person name="Lebrun R."/>
            <person name="Bertin P."/>
            <person name="Denis Y."/>
            <person name="Pophillat M."/>
            <person name="Barbe V."/>
            <person name="Ollivier B."/>
            <person name="Dolla A."/>
        </authorList>
    </citation>
    <scope>NUCLEOTIDE SEQUENCE [LARGE SCALE GENOMIC DNA]</scope>
    <source>
        <strain evidence="8">DSM 10523 / SB164P1</strain>
    </source>
</reference>
<evidence type="ECO:0000256" key="3">
    <source>
        <dbReference type="ARBA" id="ARBA00022691"/>
    </source>
</evidence>
<evidence type="ECO:0000259" key="6">
    <source>
        <dbReference type="Pfam" id="PF08100"/>
    </source>
</evidence>
<evidence type="ECO:0000313" key="8">
    <source>
        <dbReference type="Proteomes" id="UP000011724"/>
    </source>
</evidence>
<feature type="domain" description="O-methyltransferase C-terminal" evidence="5">
    <location>
        <begin position="114"/>
        <end position="303"/>
    </location>
</feature>
<keyword evidence="2 7" id="KW-0808">Transferase</keyword>
<protein>
    <submittedName>
        <fullName evidence="7">Putative O-methyltransferase, family 2</fullName>
    </submittedName>
</protein>
<evidence type="ECO:0000313" key="7">
    <source>
        <dbReference type="EMBL" id="CCH49169.1"/>
    </source>
</evidence>
<dbReference type="Pfam" id="PF08100">
    <property type="entry name" value="Dimerisation"/>
    <property type="match status" value="1"/>
</dbReference>
<evidence type="ECO:0000259" key="5">
    <source>
        <dbReference type="Pfam" id="PF00891"/>
    </source>
</evidence>
<organism evidence="7 8">
    <name type="scientific">Pseudodesulfovibrio piezophilus (strain DSM 21447 / JCM 15486 / C1TLV30)</name>
    <name type="common">Desulfovibrio piezophilus</name>
    <dbReference type="NCBI Taxonomy" id="1322246"/>
    <lineage>
        <taxon>Bacteria</taxon>
        <taxon>Pseudomonadati</taxon>
        <taxon>Thermodesulfobacteriota</taxon>
        <taxon>Desulfovibrionia</taxon>
        <taxon>Desulfovibrionales</taxon>
        <taxon>Desulfovibrionaceae</taxon>
    </lineage>
</organism>
<dbReference type="Gene3D" id="1.10.10.10">
    <property type="entry name" value="Winged helix-like DNA-binding domain superfamily/Winged helix DNA-binding domain"/>
    <property type="match status" value="1"/>
</dbReference>
<dbReference type="InterPro" id="IPR036388">
    <property type="entry name" value="WH-like_DNA-bd_sf"/>
</dbReference>
<dbReference type="GO" id="GO:0008171">
    <property type="term" value="F:O-methyltransferase activity"/>
    <property type="evidence" value="ECO:0007669"/>
    <property type="project" value="InterPro"/>
</dbReference>
<evidence type="ECO:0000256" key="1">
    <source>
        <dbReference type="ARBA" id="ARBA00022603"/>
    </source>
</evidence>
<dbReference type="SUPFAM" id="SSF53335">
    <property type="entry name" value="S-adenosyl-L-methionine-dependent methyltransferases"/>
    <property type="match status" value="1"/>
</dbReference>
<evidence type="ECO:0000256" key="2">
    <source>
        <dbReference type="ARBA" id="ARBA00022679"/>
    </source>
</evidence>
<dbReference type="PIRSF" id="PIRSF005739">
    <property type="entry name" value="O-mtase"/>
    <property type="match status" value="1"/>
</dbReference>
<dbReference type="PROSITE" id="PS51683">
    <property type="entry name" value="SAM_OMT_II"/>
    <property type="match status" value="1"/>
</dbReference>
<gene>
    <name evidence="7" type="ordered locus">BN4_11934</name>
</gene>
<dbReference type="SUPFAM" id="SSF46785">
    <property type="entry name" value="Winged helix' DNA-binding domain"/>
    <property type="match status" value="1"/>
</dbReference>
<dbReference type="GO" id="GO:0032259">
    <property type="term" value="P:methylation"/>
    <property type="evidence" value="ECO:0007669"/>
    <property type="project" value="UniProtKB-KW"/>
</dbReference>
<keyword evidence="8" id="KW-1185">Reference proteome</keyword>
<dbReference type="HOGENOM" id="CLU_005533_4_1_7"/>
<feature type="active site" description="Proton acceptor" evidence="4">
    <location>
        <position position="232"/>
    </location>
</feature>
<feature type="domain" description="O-methyltransferase dimerisation" evidence="6">
    <location>
        <begin position="17"/>
        <end position="84"/>
    </location>
</feature>
<keyword evidence="3" id="KW-0949">S-adenosyl-L-methionine</keyword>
<keyword evidence="1 7" id="KW-0489">Methyltransferase</keyword>
<dbReference type="Pfam" id="PF00891">
    <property type="entry name" value="Methyltransf_2"/>
    <property type="match status" value="1"/>
</dbReference>
<proteinExistence type="predicted"/>
<dbReference type="InterPro" id="IPR036390">
    <property type="entry name" value="WH_DNA-bd_sf"/>
</dbReference>
<dbReference type="PATRIC" id="fig|879567.3.peg.2048"/>
<dbReference type="STRING" id="1322246.BN4_11934"/>
<evidence type="ECO:0000256" key="4">
    <source>
        <dbReference type="PIRSR" id="PIRSR005739-1"/>
    </source>
</evidence>
<dbReference type="InterPro" id="IPR012967">
    <property type="entry name" value="COMT_dimerisation"/>
</dbReference>
<dbReference type="eggNOG" id="COG0500">
    <property type="taxonomic scope" value="Bacteria"/>
</dbReference>
<dbReference type="EMBL" id="FO203427">
    <property type="protein sequence ID" value="CCH49169.1"/>
    <property type="molecule type" value="Genomic_DNA"/>
</dbReference>
<dbReference type="CDD" id="cd02440">
    <property type="entry name" value="AdoMet_MTases"/>
    <property type="match status" value="1"/>
</dbReference>
<dbReference type="GO" id="GO:0046983">
    <property type="term" value="F:protein dimerization activity"/>
    <property type="evidence" value="ECO:0007669"/>
    <property type="project" value="InterPro"/>
</dbReference>
<accession>M1WQT6</accession>